<comment type="caution">
    <text evidence="1">The sequence shown here is derived from an EMBL/GenBank/DDBJ whole genome shotgun (WGS) entry which is preliminary data.</text>
</comment>
<dbReference type="EMBL" id="JACGWJ010000018">
    <property type="protein sequence ID" value="KAL0349850.1"/>
    <property type="molecule type" value="Genomic_DNA"/>
</dbReference>
<organism evidence="1">
    <name type="scientific">Sesamum radiatum</name>
    <name type="common">Black benniseed</name>
    <dbReference type="NCBI Taxonomy" id="300843"/>
    <lineage>
        <taxon>Eukaryota</taxon>
        <taxon>Viridiplantae</taxon>
        <taxon>Streptophyta</taxon>
        <taxon>Embryophyta</taxon>
        <taxon>Tracheophyta</taxon>
        <taxon>Spermatophyta</taxon>
        <taxon>Magnoliopsida</taxon>
        <taxon>eudicotyledons</taxon>
        <taxon>Gunneridae</taxon>
        <taxon>Pentapetalae</taxon>
        <taxon>asterids</taxon>
        <taxon>lamiids</taxon>
        <taxon>Lamiales</taxon>
        <taxon>Pedaliaceae</taxon>
        <taxon>Sesamum</taxon>
    </lineage>
</organism>
<proteinExistence type="predicted"/>
<reference evidence="1" key="1">
    <citation type="submission" date="2020-06" db="EMBL/GenBank/DDBJ databases">
        <authorList>
            <person name="Li T."/>
            <person name="Hu X."/>
            <person name="Zhang T."/>
            <person name="Song X."/>
            <person name="Zhang H."/>
            <person name="Dai N."/>
            <person name="Sheng W."/>
            <person name="Hou X."/>
            <person name="Wei L."/>
        </authorList>
    </citation>
    <scope>NUCLEOTIDE SEQUENCE</scope>
    <source>
        <strain evidence="1">G02</strain>
        <tissue evidence="1">Leaf</tissue>
    </source>
</reference>
<protein>
    <recommendedName>
        <fullName evidence="2">Aminotransferase-like plant mobile domain-containing protein</fullName>
    </recommendedName>
</protein>
<name>A0AAW2P1L3_SESRA</name>
<sequence length="175" mass="19930">MSFLITDNYITSPNLCTLGRSIIEGDARWDGDLQFDGEFRYIKGYYEWIKDMLSRCRDRLRLINAYDVVYASLFTYDNNSNIIKAFCKAWCPFTNTLLTSSGELSISLWNLDVFVGFPMTGCLYDEVVPNALELTGIGEERVRLSLVPASIYFMLTACFKVLMIVDGPTYPSRNG</sequence>
<accession>A0AAW2P1L3</accession>
<gene>
    <name evidence="1" type="ORF">Sradi_4134200</name>
</gene>
<evidence type="ECO:0000313" key="1">
    <source>
        <dbReference type="EMBL" id="KAL0349850.1"/>
    </source>
</evidence>
<reference evidence="1" key="2">
    <citation type="journal article" date="2024" name="Plant">
        <title>Genomic evolution and insights into agronomic trait innovations of Sesamum species.</title>
        <authorList>
            <person name="Miao H."/>
            <person name="Wang L."/>
            <person name="Qu L."/>
            <person name="Liu H."/>
            <person name="Sun Y."/>
            <person name="Le M."/>
            <person name="Wang Q."/>
            <person name="Wei S."/>
            <person name="Zheng Y."/>
            <person name="Lin W."/>
            <person name="Duan Y."/>
            <person name="Cao H."/>
            <person name="Xiong S."/>
            <person name="Wang X."/>
            <person name="Wei L."/>
            <person name="Li C."/>
            <person name="Ma Q."/>
            <person name="Ju M."/>
            <person name="Zhao R."/>
            <person name="Li G."/>
            <person name="Mu C."/>
            <person name="Tian Q."/>
            <person name="Mei H."/>
            <person name="Zhang T."/>
            <person name="Gao T."/>
            <person name="Zhang H."/>
        </authorList>
    </citation>
    <scope>NUCLEOTIDE SEQUENCE</scope>
    <source>
        <strain evidence="1">G02</strain>
    </source>
</reference>
<evidence type="ECO:0008006" key="2">
    <source>
        <dbReference type="Google" id="ProtNLM"/>
    </source>
</evidence>
<dbReference type="AlphaFoldDB" id="A0AAW2P1L3"/>